<evidence type="ECO:0000259" key="3">
    <source>
        <dbReference type="Pfam" id="PF17775"/>
    </source>
</evidence>
<dbReference type="Pfam" id="PF02810">
    <property type="entry name" value="SEC-C"/>
    <property type="match status" value="1"/>
</dbReference>
<sequence>MNHQPIPCPCGSGKNLANCCQPLHQGEAARTPEQLMRSRYSAYVLQLADYLLDTWHPETRPKGMNFIDNPDWQKLEVLSSGQQGTRGQVHFKAWYTTPKGLRCLEEKSGFIKQKGRWYYHSGLILEP</sequence>
<dbReference type="PANTHER" id="PTHR33747:SF1">
    <property type="entry name" value="ADENYLATE CYCLASE-ASSOCIATED CAP C-TERMINAL DOMAIN-CONTAINING PROTEIN"/>
    <property type="match status" value="1"/>
</dbReference>
<dbReference type="STRING" id="1122209.SAMN02745752_01786"/>
<feature type="domain" description="YchJ-like middle NTF2-like" evidence="3">
    <location>
        <begin position="31"/>
        <end position="122"/>
    </location>
</feature>
<dbReference type="PANTHER" id="PTHR33747">
    <property type="entry name" value="UPF0225 PROTEIN SCO1677"/>
    <property type="match status" value="1"/>
</dbReference>
<dbReference type="InterPro" id="IPR048469">
    <property type="entry name" value="YchJ-like_M"/>
</dbReference>
<evidence type="ECO:0000256" key="1">
    <source>
        <dbReference type="ARBA" id="ARBA00010839"/>
    </source>
</evidence>
<reference evidence="4 5" key="1">
    <citation type="submission" date="2016-11" db="EMBL/GenBank/DDBJ databases">
        <authorList>
            <person name="Jaros S."/>
            <person name="Januszkiewicz K."/>
            <person name="Wedrychowicz H."/>
        </authorList>
    </citation>
    <scope>NUCLEOTIDE SEQUENCE [LARGE SCALE GENOMIC DNA]</scope>
    <source>
        <strain evidence="4 5">DSM 21637</strain>
    </source>
</reference>
<keyword evidence="5" id="KW-1185">Reference proteome</keyword>
<dbReference type="SUPFAM" id="SSF54427">
    <property type="entry name" value="NTF2-like"/>
    <property type="match status" value="1"/>
</dbReference>
<dbReference type="HAMAP" id="MF_00612">
    <property type="entry name" value="UPF0225"/>
    <property type="match status" value="1"/>
</dbReference>
<dbReference type="Proteomes" id="UP000182350">
    <property type="component" value="Unassembled WGS sequence"/>
</dbReference>
<evidence type="ECO:0000256" key="2">
    <source>
        <dbReference type="HAMAP-Rule" id="MF_00612"/>
    </source>
</evidence>
<proteinExistence type="inferred from homology"/>
<dbReference type="InterPro" id="IPR004027">
    <property type="entry name" value="SEC_C_motif"/>
</dbReference>
<evidence type="ECO:0000313" key="5">
    <source>
        <dbReference type="Proteomes" id="UP000182350"/>
    </source>
</evidence>
<dbReference type="Pfam" id="PF17775">
    <property type="entry name" value="YchJ_M-like"/>
    <property type="match status" value="1"/>
</dbReference>
<dbReference type="RefSeq" id="WP_072326066.1">
    <property type="nucleotide sequence ID" value="NZ_FPJW01000006.1"/>
</dbReference>
<protein>
    <recommendedName>
        <fullName evidence="2">UPF0225 protein SAMN02745752_01786</fullName>
    </recommendedName>
</protein>
<dbReference type="Gene3D" id="3.10.450.50">
    <property type="match status" value="1"/>
</dbReference>
<dbReference type="EMBL" id="FPJW01000006">
    <property type="protein sequence ID" value="SFX47900.1"/>
    <property type="molecule type" value="Genomic_DNA"/>
</dbReference>
<evidence type="ECO:0000313" key="4">
    <source>
        <dbReference type="EMBL" id="SFX47900.1"/>
    </source>
</evidence>
<dbReference type="OrthoDB" id="21421at2"/>
<accession>A0A1K1XFM7</accession>
<dbReference type="AlphaFoldDB" id="A0A1K1XFM7"/>
<name>A0A1K1XFM7_9GAMM</name>
<gene>
    <name evidence="4" type="ORF">SAMN02745752_01786</name>
</gene>
<organism evidence="4 5">
    <name type="scientific">Marinospirillum alkaliphilum DSM 21637</name>
    <dbReference type="NCBI Taxonomy" id="1122209"/>
    <lineage>
        <taxon>Bacteria</taxon>
        <taxon>Pseudomonadati</taxon>
        <taxon>Pseudomonadota</taxon>
        <taxon>Gammaproteobacteria</taxon>
        <taxon>Oceanospirillales</taxon>
        <taxon>Oceanospirillaceae</taxon>
        <taxon>Marinospirillum</taxon>
    </lineage>
</organism>
<comment type="similarity">
    <text evidence="1 2">Belongs to the UPF0225 family.</text>
</comment>
<dbReference type="InterPro" id="IPR023006">
    <property type="entry name" value="YchJ-like"/>
</dbReference>
<dbReference type="InterPro" id="IPR032710">
    <property type="entry name" value="NTF2-like_dom_sf"/>
</dbReference>